<evidence type="ECO:0000313" key="1">
    <source>
        <dbReference type="EMBL" id="CAB4148483.1"/>
    </source>
</evidence>
<protein>
    <submittedName>
        <fullName evidence="1">Uncharacterized protein</fullName>
    </submittedName>
</protein>
<name>A0A6J5MTM8_9CAUD</name>
<sequence length="58" mass="6347">MNIEAGGFLKVELFNDDATLFLNALTKITNESGKMGFKSYGLSEDEMKTLNTILDSLG</sequence>
<accession>A0A6J5MTM8</accession>
<proteinExistence type="predicted"/>
<reference evidence="1" key="1">
    <citation type="submission" date="2020-04" db="EMBL/GenBank/DDBJ databases">
        <authorList>
            <person name="Chiriac C."/>
            <person name="Salcher M."/>
            <person name="Ghai R."/>
            <person name="Kavagutti S V."/>
        </authorList>
    </citation>
    <scope>NUCLEOTIDE SEQUENCE</scope>
</reference>
<organism evidence="1">
    <name type="scientific">uncultured Caudovirales phage</name>
    <dbReference type="NCBI Taxonomy" id="2100421"/>
    <lineage>
        <taxon>Viruses</taxon>
        <taxon>Duplodnaviria</taxon>
        <taxon>Heunggongvirae</taxon>
        <taxon>Uroviricota</taxon>
        <taxon>Caudoviricetes</taxon>
        <taxon>Peduoviridae</taxon>
        <taxon>Maltschvirus</taxon>
        <taxon>Maltschvirus maltsch</taxon>
    </lineage>
</organism>
<gene>
    <name evidence="1" type="ORF">UFOVP533_5</name>
</gene>
<dbReference type="EMBL" id="LR796501">
    <property type="protein sequence ID" value="CAB4148483.1"/>
    <property type="molecule type" value="Genomic_DNA"/>
</dbReference>